<gene>
    <name evidence="4" type="ORF">ACFPM8_08505</name>
</gene>
<dbReference type="Pfam" id="PF20148">
    <property type="entry name" value="DUF6531"/>
    <property type="match status" value="1"/>
</dbReference>
<dbReference type="PANTHER" id="PTHR32305:SF15">
    <property type="entry name" value="PROTEIN RHSA-RELATED"/>
    <property type="match status" value="1"/>
</dbReference>
<name>A0ABW0M721_9BURK</name>
<dbReference type="PANTHER" id="PTHR32305">
    <property type="match status" value="1"/>
</dbReference>
<proteinExistence type="predicted"/>
<dbReference type="NCBIfam" id="TIGR01643">
    <property type="entry name" value="YD_repeat_2x"/>
    <property type="match status" value="6"/>
</dbReference>
<organism evidence="4 5">
    <name type="scientific">Paraherbaspirillum soli</name>
    <dbReference type="NCBI Taxonomy" id="631222"/>
    <lineage>
        <taxon>Bacteria</taxon>
        <taxon>Pseudomonadati</taxon>
        <taxon>Pseudomonadota</taxon>
        <taxon>Betaproteobacteria</taxon>
        <taxon>Burkholderiales</taxon>
        <taxon>Oxalobacteraceae</taxon>
        <taxon>Paraherbaspirillum</taxon>
    </lineage>
</organism>
<sequence length="610" mass="66299">MLLIETNLSQKFNEQKDDGESDCCTGDPINFVSGNHFQTEQDYTAVGAFPLHLERFYNSRAAAQQSFGLNWQHNYAASVTLITTVTPNKALVTRPSGKMYTFTWGGSGWVSDADVTDKLSLTTFTTGQLASATYINARDEVESYDASGKLVAVKNRQGLTHTLAYANNDNRVTSITDSFGHVLAINYDATTKRISNVVDPSGKTIAYGYDNLGRLTDVTYQDGKVRRYHYNESGYTQQTDLPQALTRLDDENGSTFASWHYDTNGRTLSSEHALGTEKVSITYNADGSRTIADAFNLARQFSAQSILGVSKPTTLSVPCNTCRDGSIASHAYDSNGNHTSRMDFNGNLTTYQYGARNLQLSRTEAAGTPQARTVSTAWHPIFRLPAQIAEPKRLTSYAYDASGNLLSKTVQATSDATGSQGLTATVIGAPRTWTYTYNNRGQVVTATDPRTDAVYKTSYTYDGQGNLNTITNPVGLVTTLSNYDANGRVGLIVDANGTATTLTYNPRGWLTGRTISANNTSETTSYSYDGVGQLTQVTLPNHATVSYSYDPAHRLTKVTDSIGNSIGYTYDNMGNRIGTQVNDPSGALALQSSRVMDGLNRLQTITGAMQ</sequence>
<dbReference type="InterPro" id="IPR031325">
    <property type="entry name" value="RHS_repeat"/>
</dbReference>
<accession>A0ABW0M721</accession>
<comment type="caution">
    <text evidence="4">The sequence shown here is derived from an EMBL/GenBank/DDBJ whole genome shotgun (WGS) entry which is preliminary data.</text>
</comment>
<dbReference type="Pfam" id="PF05593">
    <property type="entry name" value="RHS_repeat"/>
    <property type="match status" value="1"/>
</dbReference>
<evidence type="ECO:0000256" key="1">
    <source>
        <dbReference type="ARBA" id="ARBA00022737"/>
    </source>
</evidence>
<evidence type="ECO:0000313" key="4">
    <source>
        <dbReference type="EMBL" id="MFC5473999.1"/>
    </source>
</evidence>
<reference evidence="5" key="1">
    <citation type="journal article" date="2019" name="Int. J. Syst. Evol. Microbiol.">
        <title>The Global Catalogue of Microorganisms (GCM) 10K type strain sequencing project: providing services to taxonomists for standard genome sequencing and annotation.</title>
        <authorList>
            <consortium name="The Broad Institute Genomics Platform"/>
            <consortium name="The Broad Institute Genome Sequencing Center for Infectious Disease"/>
            <person name="Wu L."/>
            <person name="Ma J."/>
        </authorList>
    </citation>
    <scope>NUCLEOTIDE SEQUENCE [LARGE SCALE GENOMIC DNA]</scope>
    <source>
        <strain evidence="5">JCM 17066</strain>
    </source>
</reference>
<evidence type="ECO:0000259" key="3">
    <source>
        <dbReference type="Pfam" id="PF25023"/>
    </source>
</evidence>
<dbReference type="InterPro" id="IPR006530">
    <property type="entry name" value="YD"/>
</dbReference>
<dbReference type="Proteomes" id="UP001596045">
    <property type="component" value="Unassembled WGS sequence"/>
</dbReference>
<evidence type="ECO:0000259" key="2">
    <source>
        <dbReference type="Pfam" id="PF20148"/>
    </source>
</evidence>
<dbReference type="Gene3D" id="2.180.10.10">
    <property type="entry name" value="RHS repeat-associated core"/>
    <property type="match status" value="2"/>
</dbReference>
<feature type="domain" description="DUF6531" evidence="2">
    <location>
        <begin position="26"/>
        <end position="102"/>
    </location>
</feature>
<keyword evidence="5" id="KW-1185">Reference proteome</keyword>
<dbReference type="InterPro" id="IPR045351">
    <property type="entry name" value="DUF6531"/>
</dbReference>
<keyword evidence="1" id="KW-0677">Repeat</keyword>
<feature type="domain" description="Teneurin-like YD-shell" evidence="3">
    <location>
        <begin position="430"/>
        <end position="576"/>
    </location>
</feature>
<dbReference type="InterPro" id="IPR050708">
    <property type="entry name" value="T6SS_VgrG/RHS"/>
</dbReference>
<dbReference type="EMBL" id="JBHSMT010000013">
    <property type="protein sequence ID" value="MFC5473999.1"/>
    <property type="molecule type" value="Genomic_DNA"/>
</dbReference>
<dbReference type="InterPro" id="IPR056823">
    <property type="entry name" value="TEN-like_YD-shell"/>
</dbReference>
<protein>
    <submittedName>
        <fullName evidence="4">DUF6531 domain-containing protein</fullName>
    </submittedName>
</protein>
<dbReference type="RefSeq" id="WP_378997040.1">
    <property type="nucleotide sequence ID" value="NZ_JBHSMT010000013.1"/>
</dbReference>
<evidence type="ECO:0000313" key="5">
    <source>
        <dbReference type="Proteomes" id="UP001596045"/>
    </source>
</evidence>
<dbReference type="Pfam" id="PF25023">
    <property type="entry name" value="TEN_YD-shell"/>
    <property type="match status" value="1"/>
</dbReference>